<dbReference type="SUPFAM" id="SSF50965">
    <property type="entry name" value="Galactose oxidase, central domain"/>
    <property type="match status" value="1"/>
</dbReference>
<evidence type="ECO:0000313" key="1">
    <source>
        <dbReference type="EMBL" id="CAG5080832.1"/>
    </source>
</evidence>
<keyword evidence="2" id="KW-1185">Reference proteome</keyword>
<dbReference type="Gene3D" id="2.120.10.80">
    <property type="entry name" value="Kelch-type beta propeller"/>
    <property type="match status" value="1"/>
</dbReference>
<dbReference type="EMBL" id="OU015568">
    <property type="protein sequence ID" value="CAG5080832.1"/>
    <property type="molecule type" value="Genomic_DNA"/>
</dbReference>
<proteinExistence type="predicted"/>
<dbReference type="Proteomes" id="UP001158576">
    <property type="component" value="Chromosome PAR"/>
</dbReference>
<dbReference type="InterPro" id="IPR011043">
    <property type="entry name" value="Gal_Oxase/kelch_b-propeller"/>
</dbReference>
<name>A0ABN7RLX9_OIKDI</name>
<gene>
    <name evidence="1" type="ORF">OKIOD_LOCUS1274</name>
</gene>
<dbReference type="InterPro" id="IPR015915">
    <property type="entry name" value="Kelch-typ_b-propeller"/>
</dbReference>
<sequence length="371" mass="42037">MAIFDEIDVELGKICADNCQVKLDECLEFCDDPSCTSRCQGTWLDCLAACPCYSGCPDGCENCPNPICASPLHHLFIIDERMSEWNKGMHWNSYTEEVDFRNFAYQFNHGFDIEDTCYAMLNGEHWLIGGWFYPNAVAKVEDCKITRQSASLEYPFHGGMFGSCTAYNGKIWTCFDGKEGRANQCMTFDGVRQEIVAQETTRGHDWADIVVYENEFTNELITMGGCDGDGGDERECHGLTEIYDEEHGWVSHYGSNFPVHELTGHSLVSDPRGIVIITDTSYDNTVYRLDFIDNPNGEGFVYRWDTLGQLQEPAFYVSATNLLDAVFVGYNKLERITIGDREISSSIVYETGFDLRLDYAPMLIVDENFCK</sequence>
<organism evidence="1 2">
    <name type="scientific">Oikopleura dioica</name>
    <name type="common">Tunicate</name>
    <dbReference type="NCBI Taxonomy" id="34765"/>
    <lineage>
        <taxon>Eukaryota</taxon>
        <taxon>Metazoa</taxon>
        <taxon>Chordata</taxon>
        <taxon>Tunicata</taxon>
        <taxon>Appendicularia</taxon>
        <taxon>Copelata</taxon>
        <taxon>Oikopleuridae</taxon>
        <taxon>Oikopleura</taxon>
    </lineage>
</organism>
<evidence type="ECO:0000313" key="2">
    <source>
        <dbReference type="Proteomes" id="UP001158576"/>
    </source>
</evidence>
<reference evidence="1 2" key="1">
    <citation type="submission" date="2021-04" db="EMBL/GenBank/DDBJ databases">
        <authorList>
            <person name="Bliznina A."/>
        </authorList>
    </citation>
    <scope>NUCLEOTIDE SEQUENCE [LARGE SCALE GENOMIC DNA]</scope>
</reference>
<accession>A0ABN7RLX9</accession>
<protein>
    <submittedName>
        <fullName evidence="1">Oidioi.mRNA.OKI2018_I69.PAR.g9716.t1.cds</fullName>
    </submittedName>
</protein>